<dbReference type="Proteomes" id="UP001607302">
    <property type="component" value="Unassembled WGS sequence"/>
</dbReference>
<evidence type="ECO:0000313" key="2">
    <source>
        <dbReference type="Proteomes" id="UP001607302"/>
    </source>
</evidence>
<keyword evidence="2" id="KW-1185">Reference proteome</keyword>
<gene>
    <name evidence="1" type="ORF">V1478_008454</name>
</gene>
<dbReference type="InterPro" id="IPR029063">
    <property type="entry name" value="SAM-dependent_MTases_sf"/>
</dbReference>
<evidence type="ECO:0000313" key="1">
    <source>
        <dbReference type="EMBL" id="KAL2723941.1"/>
    </source>
</evidence>
<dbReference type="Pfam" id="PF10294">
    <property type="entry name" value="Methyltransf_16"/>
    <property type="match status" value="1"/>
</dbReference>
<sequence length="146" mass="16731">MLCNNVRFNLSPIQDKISAESCTLNDRLKLHIKYNDSDVKVIELKWEDISKYIREDLTVHDVIIGADILYESTSFYSLITGLSFLLTSSNYAIIAATIRNEDTVKKFLNQLGEHNLTYLECDIPEQTVSIESSQIPVKILQIFKKD</sequence>
<accession>A0ABD2ATL2</accession>
<dbReference type="AlphaFoldDB" id="A0ABD2ATL2"/>
<comment type="caution">
    <text evidence="1">The sequence shown here is derived from an EMBL/GenBank/DDBJ whole genome shotgun (WGS) entry which is preliminary data.</text>
</comment>
<dbReference type="EMBL" id="JAUDFV010000139">
    <property type="protein sequence ID" value="KAL2723941.1"/>
    <property type="molecule type" value="Genomic_DNA"/>
</dbReference>
<organism evidence="1 2">
    <name type="scientific">Vespula squamosa</name>
    <name type="common">Southern yellow jacket</name>
    <name type="synonym">Wasp</name>
    <dbReference type="NCBI Taxonomy" id="30214"/>
    <lineage>
        <taxon>Eukaryota</taxon>
        <taxon>Metazoa</taxon>
        <taxon>Ecdysozoa</taxon>
        <taxon>Arthropoda</taxon>
        <taxon>Hexapoda</taxon>
        <taxon>Insecta</taxon>
        <taxon>Pterygota</taxon>
        <taxon>Neoptera</taxon>
        <taxon>Endopterygota</taxon>
        <taxon>Hymenoptera</taxon>
        <taxon>Apocrita</taxon>
        <taxon>Aculeata</taxon>
        <taxon>Vespoidea</taxon>
        <taxon>Vespidae</taxon>
        <taxon>Vespinae</taxon>
        <taxon>Vespula</taxon>
    </lineage>
</organism>
<dbReference type="InterPro" id="IPR019410">
    <property type="entry name" value="Methyltransf_16"/>
</dbReference>
<dbReference type="Gene3D" id="3.40.50.150">
    <property type="entry name" value="Vaccinia Virus protein VP39"/>
    <property type="match status" value="1"/>
</dbReference>
<name>A0ABD2ATL2_VESSQ</name>
<protein>
    <submittedName>
        <fullName evidence="1">Protein-lysine N-methyltransferase EEF2KMT</fullName>
    </submittedName>
</protein>
<reference evidence="1 2" key="1">
    <citation type="journal article" date="2024" name="Ann. Entomol. Soc. Am.">
        <title>Genomic analyses of the southern and eastern yellowjacket wasps (Hymenoptera: Vespidae) reveal evolutionary signatures of social life.</title>
        <authorList>
            <person name="Catto M.A."/>
            <person name="Caine P.B."/>
            <person name="Orr S.E."/>
            <person name="Hunt B.G."/>
            <person name="Goodisman M.A.D."/>
        </authorList>
    </citation>
    <scope>NUCLEOTIDE SEQUENCE [LARGE SCALE GENOMIC DNA]</scope>
    <source>
        <strain evidence="1">233</strain>
        <tissue evidence="1">Head and thorax</tissue>
    </source>
</reference>
<proteinExistence type="predicted"/>